<dbReference type="InterPro" id="IPR057229">
    <property type="entry name" value="DUF7907"/>
</dbReference>
<evidence type="ECO:0000259" key="1">
    <source>
        <dbReference type="Pfam" id="PF25484"/>
    </source>
</evidence>
<keyword evidence="2" id="KW-1185">Reference proteome</keyword>
<proteinExistence type="predicted"/>
<evidence type="ECO:0000313" key="2">
    <source>
        <dbReference type="Proteomes" id="UP000504637"/>
    </source>
</evidence>
<evidence type="ECO:0000313" key="3">
    <source>
        <dbReference type="RefSeq" id="XP_033454782.1"/>
    </source>
</evidence>
<dbReference type="Proteomes" id="UP000504637">
    <property type="component" value="Unplaced"/>
</dbReference>
<sequence length="221" mass="24197">MRRSFSGIIRFQQPITTSSHHSLFFSQNNHSVKMYTSILIALAAIASAMPAPQVTVGSGPDPKQEFALAVRYNGIPLSLFAVNNGTDNERVLVAERLSAYPGTPAFANVQDGGRYTSVNLDIDGESFGLVVKPVGTSYGDSTTVLAKKNTQEFGWSIKDGLVDHARTGPFNFFYLCKDTVNDQEVDVLKWVNANYNTTAPEGCVYTQIYQNCNVDGSEYKC</sequence>
<accession>A0A6J3LP54</accession>
<name>A0A6J3LP54_9PEZI</name>
<organism evidence="3">
    <name type="scientific">Dissoconium aciculare CBS 342.82</name>
    <dbReference type="NCBI Taxonomy" id="1314786"/>
    <lineage>
        <taxon>Eukaryota</taxon>
        <taxon>Fungi</taxon>
        <taxon>Dikarya</taxon>
        <taxon>Ascomycota</taxon>
        <taxon>Pezizomycotina</taxon>
        <taxon>Dothideomycetes</taxon>
        <taxon>Dothideomycetidae</taxon>
        <taxon>Mycosphaerellales</taxon>
        <taxon>Dissoconiaceae</taxon>
        <taxon>Dissoconium</taxon>
    </lineage>
</organism>
<feature type="domain" description="DUF7907" evidence="1">
    <location>
        <begin position="72"/>
        <end position="211"/>
    </location>
</feature>
<dbReference type="RefSeq" id="XP_033454782.1">
    <property type="nucleotide sequence ID" value="XM_033608603.1"/>
</dbReference>
<reference evidence="3" key="3">
    <citation type="submission" date="2025-08" db="UniProtKB">
        <authorList>
            <consortium name="RefSeq"/>
        </authorList>
    </citation>
    <scope>IDENTIFICATION</scope>
    <source>
        <strain evidence="3">CBS 342.82</strain>
    </source>
</reference>
<dbReference type="Pfam" id="PF25484">
    <property type="entry name" value="DUF7907"/>
    <property type="match status" value="1"/>
</dbReference>
<dbReference type="GeneID" id="54366403"/>
<dbReference type="OrthoDB" id="3633220at2759"/>
<gene>
    <name evidence="3" type="ORF">K489DRAFT_435649</name>
</gene>
<dbReference type="AlphaFoldDB" id="A0A6J3LP54"/>
<protein>
    <recommendedName>
        <fullName evidence="1">DUF7907 domain-containing protein</fullName>
    </recommendedName>
</protein>
<reference evidence="3" key="2">
    <citation type="submission" date="2020-04" db="EMBL/GenBank/DDBJ databases">
        <authorList>
            <consortium name="NCBI Genome Project"/>
        </authorList>
    </citation>
    <scope>NUCLEOTIDE SEQUENCE</scope>
    <source>
        <strain evidence="3">CBS 342.82</strain>
    </source>
</reference>
<reference evidence="3" key="1">
    <citation type="submission" date="2020-01" db="EMBL/GenBank/DDBJ databases">
        <authorList>
            <consortium name="DOE Joint Genome Institute"/>
            <person name="Haridas S."/>
            <person name="Albert R."/>
            <person name="Binder M."/>
            <person name="Bloem J."/>
            <person name="Labutti K."/>
            <person name="Salamov A."/>
            <person name="Andreopoulos B."/>
            <person name="Baker S.E."/>
            <person name="Barry K."/>
            <person name="Bills G."/>
            <person name="Bluhm B.H."/>
            <person name="Cannon C."/>
            <person name="Castanera R."/>
            <person name="Culley D.E."/>
            <person name="Daum C."/>
            <person name="Ezra D."/>
            <person name="Gonzalez J.B."/>
            <person name="Henrissat B."/>
            <person name="Kuo A."/>
            <person name="Liang C."/>
            <person name="Lipzen A."/>
            <person name="Lutzoni F."/>
            <person name="Magnuson J."/>
            <person name="Mondo S."/>
            <person name="Nolan M."/>
            <person name="Ohm R."/>
            <person name="Pangilinan J."/>
            <person name="Park H.-J."/>
            <person name="Ramirez L."/>
            <person name="Alfaro M."/>
            <person name="Sun H."/>
            <person name="Tritt A."/>
            <person name="Yoshinaga Y."/>
            <person name="Zwiers L.-H."/>
            <person name="Turgeon B.G."/>
            <person name="Goodwin S.B."/>
            <person name="Spatafora J.W."/>
            <person name="Crous P.W."/>
            <person name="Grigoriev I.V."/>
        </authorList>
    </citation>
    <scope>NUCLEOTIDE SEQUENCE</scope>
    <source>
        <strain evidence="3">CBS 342.82</strain>
    </source>
</reference>